<accession>W0RGA4</accession>
<dbReference type="HOGENOM" id="CLU_577169_0_0_0"/>
<dbReference type="KEGG" id="gba:J421_1823"/>
<evidence type="ECO:0000256" key="1">
    <source>
        <dbReference type="SAM" id="MobiDB-lite"/>
    </source>
</evidence>
<dbReference type="OrthoDB" id="1171254at2"/>
<dbReference type="RefSeq" id="WP_025410861.1">
    <property type="nucleotide sequence ID" value="NZ_CP007128.1"/>
</dbReference>
<organism evidence="2 3">
    <name type="scientific">Gemmatirosa kalamazoonensis</name>
    <dbReference type="NCBI Taxonomy" id="861299"/>
    <lineage>
        <taxon>Bacteria</taxon>
        <taxon>Pseudomonadati</taxon>
        <taxon>Gemmatimonadota</taxon>
        <taxon>Gemmatimonadia</taxon>
        <taxon>Gemmatimonadales</taxon>
        <taxon>Gemmatimonadaceae</taxon>
        <taxon>Gemmatirosa</taxon>
    </lineage>
</organism>
<dbReference type="Proteomes" id="UP000019151">
    <property type="component" value="Chromosome"/>
</dbReference>
<dbReference type="SUPFAM" id="SSF48452">
    <property type="entry name" value="TPR-like"/>
    <property type="match status" value="1"/>
</dbReference>
<reference evidence="2 3" key="1">
    <citation type="journal article" date="2014" name="Genome Announc.">
        <title>Genome Sequence and Methylome of Soil Bacterium Gemmatirosa kalamazoonensis KBS708T, a Member of the Rarely Cultivated Gemmatimonadetes Phylum.</title>
        <authorList>
            <person name="Debruyn J.M."/>
            <person name="Radosevich M."/>
            <person name="Wommack K.E."/>
            <person name="Polson S.W."/>
            <person name="Hauser L.J."/>
            <person name="Fawaz M.N."/>
            <person name="Korlach J."/>
            <person name="Tsai Y.C."/>
        </authorList>
    </citation>
    <scope>NUCLEOTIDE SEQUENCE [LARGE SCALE GENOMIC DNA]</scope>
    <source>
        <strain evidence="2 3">KBS708</strain>
    </source>
</reference>
<dbReference type="InParanoid" id="W0RGA4"/>
<feature type="region of interest" description="Disordered" evidence="1">
    <location>
        <begin position="434"/>
        <end position="464"/>
    </location>
</feature>
<keyword evidence="3" id="KW-1185">Reference proteome</keyword>
<dbReference type="InterPro" id="IPR011990">
    <property type="entry name" value="TPR-like_helical_dom_sf"/>
</dbReference>
<name>W0RGA4_9BACT</name>
<dbReference type="eggNOG" id="ENOG502ZC2C">
    <property type="taxonomic scope" value="Bacteria"/>
</dbReference>
<dbReference type="Gene3D" id="1.25.40.390">
    <property type="match status" value="1"/>
</dbReference>
<protein>
    <submittedName>
        <fullName evidence="2">RagB/SusD domain-containing protein</fullName>
    </submittedName>
</protein>
<proteinExistence type="predicted"/>
<dbReference type="STRING" id="861299.J421_1823"/>
<evidence type="ECO:0000313" key="2">
    <source>
        <dbReference type="EMBL" id="AHG89360.1"/>
    </source>
</evidence>
<dbReference type="AlphaFoldDB" id="W0RGA4"/>
<dbReference type="PROSITE" id="PS51257">
    <property type="entry name" value="PROKAR_LIPOPROTEIN"/>
    <property type="match status" value="1"/>
</dbReference>
<sequence>MRNTYRALGAAALALGTACNTDSLLRVTDQDVVRPTAVSDSTSLPVFLAGAQSDFQTAFSGTGLGNEGQANIAGLFTDEFIQTESFASRFDVDRRQVQSENGTMAGIFLDLSRARAAAERASAQYVKFNQPNASGRIDALTLAGFSYTLFGENYCSGVPFSTLDENNQITYGQPQTTSQMFGSAIAKFDSALAIPGISADQRALAQVGRGRALLDLGRFDDAAAAVASVPIGFQWIIESSSNSARQYNGVWELTANEGRWGVADREGGNGLDFVTAEDPRVPFDAGALGFDNGPSPLQLKYPDRSSLTVLADGIEAKLIVAEAQLRRGDRAGMTATLNALRADPTAREQRVPADLPTGFEQDFSALVPLAVPATQDAARDLLFRERAFWLFGTSHRLGDMRRLVRQYARPASSVFPSGNYLSNGRTGTYGTDVNLPIPIDEGNNPNTPRTGERIPNKGCIDRNA</sequence>
<feature type="compositionally biased region" description="Basic and acidic residues" evidence="1">
    <location>
        <begin position="450"/>
        <end position="464"/>
    </location>
</feature>
<dbReference type="EMBL" id="CP007128">
    <property type="protein sequence ID" value="AHG89360.1"/>
    <property type="molecule type" value="Genomic_DNA"/>
</dbReference>
<evidence type="ECO:0000313" key="3">
    <source>
        <dbReference type="Proteomes" id="UP000019151"/>
    </source>
</evidence>
<gene>
    <name evidence="2" type="ORF">J421_1823</name>
</gene>